<evidence type="ECO:0000313" key="5">
    <source>
        <dbReference type="Proteomes" id="UP000222542"/>
    </source>
</evidence>
<reference evidence="4 5" key="1">
    <citation type="journal article" date="2014" name="Nat. Genet.">
        <title>Genome sequence of the hot pepper provides insights into the evolution of pungency in Capsicum species.</title>
        <authorList>
            <person name="Kim S."/>
            <person name="Park M."/>
            <person name="Yeom S.I."/>
            <person name="Kim Y.M."/>
            <person name="Lee J.M."/>
            <person name="Lee H.A."/>
            <person name="Seo E."/>
            <person name="Choi J."/>
            <person name="Cheong K."/>
            <person name="Kim K.T."/>
            <person name="Jung K."/>
            <person name="Lee G.W."/>
            <person name="Oh S.K."/>
            <person name="Bae C."/>
            <person name="Kim S.B."/>
            <person name="Lee H.Y."/>
            <person name="Kim S.Y."/>
            <person name="Kim M.S."/>
            <person name="Kang B.C."/>
            <person name="Jo Y.D."/>
            <person name="Yang H.B."/>
            <person name="Jeong H.J."/>
            <person name="Kang W.H."/>
            <person name="Kwon J.K."/>
            <person name="Shin C."/>
            <person name="Lim J.Y."/>
            <person name="Park J.H."/>
            <person name="Huh J.H."/>
            <person name="Kim J.S."/>
            <person name="Kim B.D."/>
            <person name="Cohen O."/>
            <person name="Paran I."/>
            <person name="Suh M.C."/>
            <person name="Lee S.B."/>
            <person name="Kim Y.K."/>
            <person name="Shin Y."/>
            <person name="Noh S.J."/>
            <person name="Park J."/>
            <person name="Seo Y.S."/>
            <person name="Kwon S.Y."/>
            <person name="Kim H.A."/>
            <person name="Park J.M."/>
            <person name="Kim H.J."/>
            <person name="Choi S.B."/>
            <person name="Bosland P.W."/>
            <person name="Reeves G."/>
            <person name="Jo S.H."/>
            <person name="Lee B.W."/>
            <person name="Cho H.T."/>
            <person name="Choi H.S."/>
            <person name="Lee M.S."/>
            <person name="Yu Y."/>
            <person name="Do Choi Y."/>
            <person name="Park B.S."/>
            <person name="van Deynze A."/>
            <person name="Ashrafi H."/>
            <person name="Hill T."/>
            <person name="Kim W.T."/>
            <person name="Pai H.S."/>
            <person name="Ahn H.K."/>
            <person name="Yeam I."/>
            <person name="Giovannoni J.J."/>
            <person name="Rose J.K."/>
            <person name="Sorensen I."/>
            <person name="Lee S.J."/>
            <person name="Kim R.W."/>
            <person name="Choi I.Y."/>
            <person name="Choi B.S."/>
            <person name="Lim J.S."/>
            <person name="Lee Y.H."/>
            <person name="Choi D."/>
        </authorList>
    </citation>
    <scope>NUCLEOTIDE SEQUENCE [LARGE SCALE GENOMIC DNA]</scope>
    <source>
        <strain evidence="5">cv. CM334</strain>
    </source>
</reference>
<reference evidence="4 5" key="2">
    <citation type="journal article" date="2017" name="Genome Biol.">
        <title>New reference genome sequences of hot pepper reveal the massive evolution of plant disease-resistance genes by retroduplication.</title>
        <authorList>
            <person name="Kim S."/>
            <person name="Park J."/>
            <person name="Yeom S.I."/>
            <person name="Kim Y.M."/>
            <person name="Seo E."/>
            <person name="Kim K.T."/>
            <person name="Kim M.S."/>
            <person name="Lee J.M."/>
            <person name="Cheong K."/>
            <person name="Shin H.S."/>
            <person name="Kim S.B."/>
            <person name="Han K."/>
            <person name="Lee J."/>
            <person name="Park M."/>
            <person name="Lee H.A."/>
            <person name="Lee H.Y."/>
            <person name="Lee Y."/>
            <person name="Oh S."/>
            <person name="Lee J.H."/>
            <person name="Choi E."/>
            <person name="Choi E."/>
            <person name="Lee S.E."/>
            <person name="Jeon J."/>
            <person name="Kim H."/>
            <person name="Choi G."/>
            <person name="Song H."/>
            <person name="Lee J."/>
            <person name="Lee S.C."/>
            <person name="Kwon J.K."/>
            <person name="Lee H.Y."/>
            <person name="Koo N."/>
            <person name="Hong Y."/>
            <person name="Kim R.W."/>
            <person name="Kang W.H."/>
            <person name="Huh J.H."/>
            <person name="Kang B.C."/>
            <person name="Yang T.J."/>
            <person name="Lee Y.H."/>
            <person name="Bennetzen J.L."/>
            <person name="Choi D."/>
        </authorList>
    </citation>
    <scope>NUCLEOTIDE SEQUENCE [LARGE SCALE GENOMIC DNA]</scope>
    <source>
        <strain evidence="5">cv. CM334</strain>
    </source>
</reference>
<dbReference type="Gene3D" id="1.25.40.10">
    <property type="entry name" value="Tetratricopeptide repeat domain"/>
    <property type="match status" value="1"/>
</dbReference>
<keyword evidence="2" id="KW-0813">Transport</keyword>
<keyword evidence="3" id="KW-0653">Protein transport</keyword>
<dbReference type="PANTHER" id="PTHR13768:SF27">
    <property type="entry name" value="ALPHA-SOLUBLE NSF ATTACHMENT PROTEIN-LIKE"/>
    <property type="match status" value="1"/>
</dbReference>
<evidence type="ECO:0000256" key="3">
    <source>
        <dbReference type="ARBA" id="ARBA00022927"/>
    </source>
</evidence>
<gene>
    <name evidence="4" type="ORF">T459_34194</name>
</gene>
<dbReference type="InterPro" id="IPR000744">
    <property type="entry name" value="NSF_attach"/>
</dbReference>
<dbReference type="STRING" id="4072.A0A2G2XWU3"/>
<dbReference type="PANTHER" id="PTHR13768">
    <property type="entry name" value="SOLUBLE NSF ATTACHMENT PROTEIN SNAP"/>
    <property type="match status" value="1"/>
</dbReference>
<keyword evidence="5" id="KW-1185">Reference proteome</keyword>
<dbReference type="GO" id="GO:0006886">
    <property type="term" value="P:intracellular protein transport"/>
    <property type="evidence" value="ECO:0007669"/>
    <property type="project" value="InterPro"/>
</dbReference>
<dbReference type="OMA" id="ANWFELA"/>
<comment type="similarity">
    <text evidence="1">Belongs to the SNAP family.</text>
</comment>
<dbReference type="Pfam" id="PF14938">
    <property type="entry name" value="SNAP"/>
    <property type="match status" value="1"/>
</dbReference>
<evidence type="ECO:0000313" key="4">
    <source>
        <dbReference type="EMBL" id="PHT61955.1"/>
    </source>
</evidence>
<dbReference type="SUPFAM" id="SSF48452">
    <property type="entry name" value="TPR-like"/>
    <property type="match status" value="1"/>
</dbReference>
<organism evidence="4 5">
    <name type="scientific">Capsicum annuum</name>
    <name type="common">Capsicum pepper</name>
    <dbReference type="NCBI Taxonomy" id="4072"/>
    <lineage>
        <taxon>Eukaryota</taxon>
        <taxon>Viridiplantae</taxon>
        <taxon>Streptophyta</taxon>
        <taxon>Embryophyta</taxon>
        <taxon>Tracheophyta</taxon>
        <taxon>Spermatophyta</taxon>
        <taxon>Magnoliopsida</taxon>
        <taxon>eudicotyledons</taxon>
        <taxon>Gunneridae</taxon>
        <taxon>Pentapetalae</taxon>
        <taxon>asterids</taxon>
        <taxon>lamiids</taxon>
        <taxon>Solanales</taxon>
        <taxon>Solanaceae</taxon>
        <taxon>Solanoideae</taxon>
        <taxon>Capsiceae</taxon>
        <taxon>Capsicum</taxon>
    </lineage>
</organism>
<dbReference type="InterPro" id="IPR011990">
    <property type="entry name" value="TPR-like_helical_dom_sf"/>
</dbReference>
<dbReference type="EMBL" id="AYRZ02000107">
    <property type="protein sequence ID" value="PHT61955.1"/>
    <property type="molecule type" value="Genomic_DNA"/>
</dbReference>
<evidence type="ECO:0000256" key="1">
    <source>
        <dbReference type="ARBA" id="ARBA00010050"/>
    </source>
</evidence>
<comment type="caution">
    <text evidence="4">The sequence shown here is derived from an EMBL/GenBank/DDBJ whole genome shotgun (WGS) entry which is preliminary data.</text>
</comment>
<dbReference type="Gramene" id="PHT61955">
    <property type="protein sequence ID" value="PHT61955"/>
    <property type="gene ID" value="T459_34194"/>
</dbReference>
<dbReference type="AlphaFoldDB" id="A0A2G2XWU3"/>
<evidence type="ECO:0000256" key="2">
    <source>
        <dbReference type="ARBA" id="ARBA00022448"/>
    </source>
</evidence>
<name>A0A2G2XWU3_CAPAN</name>
<dbReference type="Proteomes" id="UP000222542">
    <property type="component" value="Unassembled WGS sequence"/>
</dbReference>
<protein>
    <submittedName>
        <fullName evidence="4">Alpha-soluble NSF attachment protein</fullName>
    </submittedName>
</protein>
<sequence length="217" mass="24409">MSRKQLTTCVEQTIWVSHCCVALSGKKEVLFHKAANCFKNAKSVINILTMGDEISRGKELVKKAEKKLNGSNYYEAADLLSKAANWFELAESYRVGAVYVKLSSCHMKLDCKDEAACAYVTAADCYKKIKNSRGGCVLISCAFCPNLISLLFSCLEHAALLFLDIGRLNKARGYYEEIAKLYEQENDMEQVMIYYQKTADLFQSMDLISSANRRILS</sequence>
<accession>A0A2G2XWU3</accession>
<proteinExistence type="inferred from homology"/>